<evidence type="ECO:0000259" key="24">
    <source>
        <dbReference type="PROSITE" id="PS51352"/>
    </source>
</evidence>
<dbReference type="InterPro" id="IPR036249">
    <property type="entry name" value="Thioredoxin-like_sf"/>
</dbReference>
<accession>A0A3Q1HCZ1</accession>
<evidence type="ECO:0000313" key="25">
    <source>
        <dbReference type="Ensembl" id="ENSATEP00000002718.1"/>
    </source>
</evidence>
<evidence type="ECO:0000256" key="5">
    <source>
        <dbReference type="ARBA" id="ARBA00023002"/>
    </source>
</evidence>
<dbReference type="GO" id="GO:0004623">
    <property type="term" value="F:phospholipase A2 activity"/>
    <property type="evidence" value="ECO:0007669"/>
    <property type="project" value="UniProtKB-EC"/>
</dbReference>
<reference evidence="25" key="2">
    <citation type="submission" date="2025-08" db="UniProtKB">
        <authorList>
            <consortium name="Ensembl"/>
        </authorList>
    </citation>
    <scope>IDENTIFICATION</scope>
</reference>
<dbReference type="SUPFAM" id="SSF52833">
    <property type="entry name" value="Thioredoxin-like"/>
    <property type="match status" value="1"/>
</dbReference>
<evidence type="ECO:0000256" key="19">
    <source>
        <dbReference type="ARBA" id="ARBA00033065"/>
    </source>
</evidence>
<dbReference type="CDD" id="cd03016">
    <property type="entry name" value="PRX_1cys"/>
    <property type="match status" value="1"/>
</dbReference>
<evidence type="ECO:0000256" key="1">
    <source>
        <dbReference type="ARBA" id="ARBA00001604"/>
    </source>
</evidence>
<evidence type="ECO:0000256" key="2">
    <source>
        <dbReference type="ARBA" id="ARBA00013278"/>
    </source>
</evidence>
<comment type="catalytic activity">
    <reaction evidence="8">
        <text>1-hexadecanoyl-sn-glycero-3-phosphocholine + hexadecanoyl-CoA = 1,2-dihexadecanoyl-sn-glycero-3-phosphocholine + CoA</text>
        <dbReference type="Rhea" id="RHEA:35983"/>
        <dbReference type="ChEBI" id="CHEBI:57287"/>
        <dbReference type="ChEBI" id="CHEBI:57379"/>
        <dbReference type="ChEBI" id="CHEBI:72998"/>
        <dbReference type="ChEBI" id="CHEBI:72999"/>
    </reaction>
    <physiologicalReaction direction="left-to-right" evidence="8">
        <dbReference type="Rhea" id="RHEA:35984"/>
    </physiologicalReaction>
</comment>
<evidence type="ECO:0000256" key="6">
    <source>
        <dbReference type="ARBA" id="ARBA00023268"/>
    </source>
</evidence>
<dbReference type="GO" id="GO:0005829">
    <property type="term" value="C:cytosol"/>
    <property type="evidence" value="ECO:0007669"/>
    <property type="project" value="TreeGrafter"/>
</dbReference>
<reference evidence="25" key="1">
    <citation type="submission" date="2021-04" db="EMBL/GenBank/DDBJ databases">
        <authorList>
            <consortium name="Wellcome Sanger Institute Data Sharing"/>
        </authorList>
    </citation>
    <scope>NUCLEOTIDE SEQUENCE [LARGE SCALE GENOMIC DNA]</scope>
</reference>
<comment type="catalytic activity">
    <reaction evidence="10">
        <text>a 1-acyl-sn-glycero-3-phosphocholine + an acyl-CoA = a 1,2-diacyl-sn-glycero-3-phosphocholine + CoA</text>
        <dbReference type="Rhea" id="RHEA:12937"/>
        <dbReference type="ChEBI" id="CHEBI:57287"/>
        <dbReference type="ChEBI" id="CHEBI:57643"/>
        <dbReference type="ChEBI" id="CHEBI:58168"/>
        <dbReference type="ChEBI" id="CHEBI:58342"/>
        <dbReference type="EC" id="2.3.1.23"/>
    </reaction>
</comment>
<feature type="domain" description="Thioredoxin" evidence="24">
    <location>
        <begin position="4"/>
        <end position="169"/>
    </location>
</feature>
<dbReference type="InterPro" id="IPR013766">
    <property type="entry name" value="Thioredoxin_domain"/>
</dbReference>
<evidence type="ECO:0000256" key="8">
    <source>
        <dbReference type="ARBA" id="ARBA00024460"/>
    </source>
</evidence>
<gene>
    <name evidence="25" type="primary">PRDX6</name>
</gene>
<dbReference type="InParanoid" id="A0A3Q1HCZ1"/>
<evidence type="ECO:0000256" key="21">
    <source>
        <dbReference type="PIRNR" id="PIRNR000239"/>
    </source>
</evidence>
<keyword evidence="3 21" id="KW-0575">Peroxidase</keyword>
<feature type="region of interest" description="Disordered" evidence="23">
    <location>
        <begin position="220"/>
        <end position="239"/>
    </location>
</feature>
<dbReference type="Gene3D" id="3.40.30.10">
    <property type="entry name" value="Glutaredoxin"/>
    <property type="match status" value="1"/>
</dbReference>
<keyword evidence="6" id="KW-0511">Multifunctional enzyme</keyword>
<evidence type="ECO:0000256" key="7">
    <source>
        <dbReference type="ARBA" id="ARBA00023284"/>
    </source>
</evidence>
<dbReference type="EC" id="1.11.1.27" evidence="12"/>
<dbReference type="OrthoDB" id="2996783at2759"/>
<dbReference type="EC" id="3.1.1.4" evidence="2"/>
<dbReference type="GO" id="GO:0051920">
    <property type="term" value="F:peroxiredoxin activity"/>
    <property type="evidence" value="ECO:0007669"/>
    <property type="project" value="InterPro"/>
</dbReference>
<dbReference type="GO" id="GO:0045454">
    <property type="term" value="P:cell redox homeostasis"/>
    <property type="evidence" value="ECO:0007669"/>
    <property type="project" value="TreeGrafter"/>
</dbReference>
<dbReference type="InterPro" id="IPR000866">
    <property type="entry name" value="AhpC/TSA"/>
</dbReference>
<dbReference type="GeneTree" id="ENSGT00940000164279"/>
<evidence type="ECO:0000256" key="11">
    <source>
        <dbReference type="ARBA" id="ARBA00025719"/>
    </source>
</evidence>
<keyword evidence="4 21" id="KW-0049">Antioxidant</keyword>
<comment type="catalytic activity">
    <reaction evidence="1">
        <text>a 1,2-diacyl-sn-glycero-3-phosphocholine + H2O = a 1-acyl-sn-glycero-3-phosphocholine + a fatty acid + H(+)</text>
        <dbReference type="Rhea" id="RHEA:15801"/>
        <dbReference type="ChEBI" id="CHEBI:15377"/>
        <dbReference type="ChEBI" id="CHEBI:15378"/>
        <dbReference type="ChEBI" id="CHEBI:28868"/>
        <dbReference type="ChEBI" id="CHEBI:57643"/>
        <dbReference type="ChEBI" id="CHEBI:58168"/>
        <dbReference type="EC" id="3.1.1.4"/>
    </reaction>
</comment>
<evidence type="ECO:0000256" key="20">
    <source>
        <dbReference type="ARBA" id="ARBA00048227"/>
    </source>
</evidence>
<dbReference type="PANTHER" id="PTHR43503:SF4">
    <property type="entry name" value="PEROXIREDOXIN-6"/>
    <property type="match status" value="1"/>
</dbReference>
<evidence type="ECO:0000256" key="3">
    <source>
        <dbReference type="ARBA" id="ARBA00022559"/>
    </source>
</evidence>
<dbReference type="InterPro" id="IPR024706">
    <property type="entry name" value="Peroxiredoxin_AhpC-typ"/>
</dbReference>
<dbReference type="FunFam" id="3.40.30.10:FF:000011">
    <property type="entry name" value="Peroxiredoxin PRX1"/>
    <property type="match status" value="1"/>
</dbReference>
<dbReference type="Proteomes" id="UP000265040">
    <property type="component" value="Chromosome 17"/>
</dbReference>
<dbReference type="PANTHER" id="PTHR43503">
    <property type="entry name" value="MCG48959-RELATED"/>
    <property type="match status" value="1"/>
</dbReference>
<comment type="similarity">
    <text evidence="11">Belongs to the peroxiredoxin family. Prx6 subfamily.</text>
</comment>
<keyword evidence="7 21" id="KW-0676">Redox-active center</keyword>
<comment type="function">
    <text evidence="21">Thiol-specific peroxidase that catalyzes the reduction of hydrogen peroxide and organic hydroperoxides to water and alcohols, respectively.</text>
</comment>
<evidence type="ECO:0000256" key="9">
    <source>
        <dbReference type="ARBA" id="ARBA00024523"/>
    </source>
</evidence>
<dbReference type="Pfam" id="PF10417">
    <property type="entry name" value="1-cysPrx_C"/>
    <property type="match status" value="1"/>
</dbReference>
<protein>
    <recommendedName>
        <fullName evidence="14">Peroxiredoxin-6</fullName>
        <ecNumber evidence="12">1.11.1.27</ecNumber>
        <ecNumber evidence="13">2.3.1.23</ecNumber>
        <ecNumber evidence="2">3.1.1.4</ecNumber>
    </recommendedName>
    <alternativeName>
        <fullName evidence="17">1-Cys peroxiredoxin</fullName>
    </alternativeName>
    <alternativeName>
        <fullName evidence="16">Acidic calcium-independent phospholipase A2</fullName>
    </alternativeName>
    <alternativeName>
        <fullName evidence="15">Glutathione-dependent peroxiredoxin</fullName>
    </alternativeName>
    <alternativeName>
        <fullName evidence="19">Lysophosphatidylcholine acyltransferase 5</fullName>
    </alternativeName>
    <alternativeName>
        <fullName evidence="18">Non-selenium glutathione peroxidase</fullName>
    </alternativeName>
</protein>
<evidence type="ECO:0000313" key="26">
    <source>
        <dbReference type="Proteomes" id="UP000265040"/>
    </source>
</evidence>
<dbReference type="Ensembl" id="ENSATET00000002746.3">
    <property type="protein sequence ID" value="ENSATEP00000002718.1"/>
    <property type="gene ID" value="ENSATEG00000001936.3"/>
</dbReference>
<evidence type="ECO:0000256" key="10">
    <source>
        <dbReference type="ARBA" id="ARBA00024623"/>
    </source>
</evidence>
<dbReference type="InterPro" id="IPR019479">
    <property type="entry name" value="Peroxiredoxin_C"/>
</dbReference>
<name>A0A3Q1HCZ1_ANATE</name>
<evidence type="ECO:0000256" key="22">
    <source>
        <dbReference type="PIRSR" id="PIRSR000239-1"/>
    </source>
</evidence>
<evidence type="ECO:0000256" key="4">
    <source>
        <dbReference type="ARBA" id="ARBA00022862"/>
    </source>
</evidence>
<dbReference type="OMA" id="ECVMVPP"/>
<dbReference type="Gene3D" id="3.30.1020.10">
    <property type="entry name" value="Antioxidant, Horf6, Chain A, domain2"/>
    <property type="match status" value="1"/>
</dbReference>
<comment type="catalytic activity">
    <reaction evidence="9">
        <text>a hydroperoxide + 2 glutathione = an alcohol + glutathione disulfide + H2O</text>
        <dbReference type="Rhea" id="RHEA:62632"/>
        <dbReference type="ChEBI" id="CHEBI:15377"/>
        <dbReference type="ChEBI" id="CHEBI:30879"/>
        <dbReference type="ChEBI" id="CHEBI:35924"/>
        <dbReference type="ChEBI" id="CHEBI:57925"/>
        <dbReference type="ChEBI" id="CHEBI:58297"/>
        <dbReference type="EC" id="1.11.1.27"/>
    </reaction>
</comment>
<evidence type="ECO:0000256" key="12">
    <source>
        <dbReference type="ARBA" id="ARBA00026115"/>
    </source>
</evidence>
<feature type="active site" description="Cysteine sulfenic acid (-SOH) intermediate; for peroxidase activity" evidence="22">
    <location>
        <position position="46"/>
    </location>
</feature>
<evidence type="ECO:0000256" key="23">
    <source>
        <dbReference type="SAM" id="MobiDB-lite"/>
    </source>
</evidence>
<evidence type="ECO:0000256" key="17">
    <source>
        <dbReference type="ARBA" id="ARBA00031264"/>
    </source>
</evidence>
<organism evidence="25 26">
    <name type="scientific">Anabas testudineus</name>
    <name type="common">Climbing perch</name>
    <name type="synonym">Anthias testudineus</name>
    <dbReference type="NCBI Taxonomy" id="64144"/>
    <lineage>
        <taxon>Eukaryota</taxon>
        <taxon>Metazoa</taxon>
        <taxon>Chordata</taxon>
        <taxon>Craniata</taxon>
        <taxon>Vertebrata</taxon>
        <taxon>Euteleostomi</taxon>
        <taxon>Actinopterygii</taxon>
        <taxon>Neopterygii</taxon>
        <taxon>Teleostei</taxon>
        <taxon>Neoteleostei</taxon>
        <taxon>Acanthomorphata</taxon>
        <taxon>Anabantaria</taxon>
        <taxon>Anabantiformes</taxon>
        <taxon>Anabantoidei</taxon>
        <taxon>Anabantidae</taxon>
        <taxon>Anabas</taxon>
    </lineage>
</organism>
<dbReference type="STRING" id="64144.ENSATEP00000002718"/>
<proteinExistence type="inferred from homology"/>
<dbReference type="PROSITE" id="PS51352">
    <property type="entry name" value="THIOREDOXIN_2"/>
    <property type="match status" value="1"/>
</dbReference>
<keyword evidence="5 21" id="KW-0560">Oxidoreductase</keyword>
<sequence length="239" mass="26533">MPGPLLGDVFPDFEAESTIGKIKLHEFFGDSWGILFSHPKDYTPVCTTELGRCARLFSEFSKRNVKMIALSIDSLEDHHGWSTDILAYNCDESGSRSLPYPIIADSNRELAVALGMLDPDERDKDGLPLTARCVFIIGPDKRLKLSVLYPATTGRNFDEILRVVDSLQLTAGRKVATPADWRPGDCVMVPPNMSEEEAASLFPAGVFSKDLPSGKKYLRYTTQQQPKQRPPSDRQCPGL</sequence>
<dbReference type="FunFam" id="3.30.1020.10:FF:000001">
    <property type="entry name" value="1-Cys peroxiredoxin"/>
    <property type="match status" value="1"/>
</dbReference>
<dbReference type="Pfam" id="PF00578">
    <property type="entry name" value="AhpC-TSA"/>
    <property type="match status" value="1"/>
</dbReference>
<dbReference type="GO" id="GO:0005739">
    <property type="term" value="C:mitochondrion"/>
    <property type="evidence" value="ECO:0007669"/>
    <property type="project" value="TreeGrafter"/>
</dbReference>
<evidence type="ECO:0000256" key="18">
    <source>
        <dbReference type="ARBA" id="ARBA00032330"/>
    </source>
</evidence>
<keyword evidence="26" id="KW-1185">Reference proteome</keyword>
<dbReference type="GO" id="GO:0047184">
    <property type="term" value="F:1-acylglycerophosphocholine O-acyltransferase activity"/>
    <property type="evidence" value="ECO:0007669"/>
    <property type="project" value="UniProtKB-EC"/>
</dbReference>
<reference evidence="25" key="3">
    <citation type="submission" date="2025-09" db="UniProtKB">
        <authorList>
            <consortium name="Ensembl"/>
        </authorList>
    </citation>
    <scope>IDENTIFICATION</scope>
</reference>
<dbReference type="PIRSF" id="PIRSF000239">
    <property type="entry name" value="AHPC"/>
    <property type="match status" value="1"/>
</dbReference>
<evidence type="ECO:0000256" key="14">
    <source>
        <dbReference type="ARBA" id="ARBA00026214"/>
    </source>
</evidence>
<dbReference type="AlphaFoldDB" id="A0A3Q1HCZ1"/>
<evidence type="ECO:0000256" key="13">
    <source>
        <dbReference type="ARBA" id="ARBA00026120"/>
    </source>
</evidence>
<dbReference type="EC" id="2.3.1.23" evidence="13"/>
<evidence type="ECO:0000256" key="16">
    <source>
        <dbReference type="ARBA" id="ARBA00031084"/>
    </source>
</evidence>
<evidence type="ECO:0000256" key="15">
    <source>
        <dbReference type="ARBA" id="ARBA00030018"/>
    </source>
</evidence>
<comment type="catalytic activity">
    <reaction evidence="20">
        <text>1,2-dihexadecanoyl-sn-glycero-3-phosphocholine + H2O = 1-hexadecanoyl-sn-glycero-3-phosphocholine + hexadecanoate + H(+)</text>
        <dbReference type="Rhea" id="RHEA:41223"/>
        <dbReference type="ChEBI" id="CHEBI:7896"/>
        <dbReference type="ChEBI" id="CHEBI:15377"/>
        <dbReference type="ChEBI" id="CHEBI:15378"/>
        <dbReference type="ChEBI" id="CHEBI:72998"/>
        <dbReference type="ChEBI" id="CHEBI:72999"/>
    </reaction>
    <physiologicalReaction direction="left-to-right" evidence="20">
        <dbReference type="Rhea" id="RHEA:41224"/>
    </physiologicalReaction>
</comment>
<dbReference type="InterPro" id="IPR045020">
    <property type="entry name" value="PRX_1cys"/>
</dbReference>